<proteinExistence type="predicted"/>
<keyword evidence="1" id="KW-0732">Signal</keyword>
<feature type="signal peptide" evidence="1">
    <location>
        <begin position="1"/>
        <end position="21"/>
    </location>
</feature>
<name>A0A6A6YKW6_9PEZI</name>
<feature type="chain" id="PRO_5044629176" description="Transglycosylase SLT domain-containing protein" evidence="1">
    <location>
        <begin position="22"/>
        <end position="213"/>
    </location>
</feature>
<keyword evidence="3" id="KW-1185">Reference proteome</keyword>
<reference evidence="4" key="3">
    <citation type="submission" date="2025-04" db="UniProtKB">
        <authorList>
            <consortium name="RefSeq"/>
        </authorList>
    </citation>
    <scope>IDENTIFICATION</scope>
    <source>
        <strain evidence="4">CBS 304.34</strain>
    </source>
</reference>
<dbReference type="OrthoDB" id="2349272at2759"/>
<sequence>MYLQTALIAATFATLSTLATAAPVPSASPSGGLTAAIITTILPATAACTGTDQYANQCRTAEQAAPLINNSFKKYGISSKAEQVALLSIMLFESVGFKYNHNISPGRPGQGTRNMQMIGFNLQYAQSLFPPDKVAAANASGPNDVLALVNTDDYSFASAAWFLTSQPACSAIRTELQTGSTAGWTAYLTQCVGTTDTPDRDVIWNAAKAAMGV</sequence>
<gene>
    <name evidence="2 4" type="ORF">BDZ99DRAFT_464462</name>
</gene>
<reference evidence="4" key="2">
    <citation type="submission" date="2020-04" db="EMBL/GenBank/DDBJ databases">
        <authorList>
            <consortium name="NCBI Genome Project"/>
        </authorList>
    </citation>
    <scope>NUCLEOTIDE SEQUENCE</scope>
    <source>
        <strain evidence="4">CBS 304.34</strain>
    </source>
</reference>
<dbReference type="EMBL" id="MU003703">
    <property type="protein sequence ID" value="KAF2808615.1"/>
    <property type="molecule type" value="Genomic_DNA"/>
</dbReference>
<reference evidence="2 4" key="1">
    <citation type="journal article" date="2020" name="Stud. Mycol.">
        <title>101 Dothideomycetes genomes: a test case for predicting lifestyles and emergence of pathogens.</title>
        <authorList>
            <person name="Haridas S."/>
            <person name="Albert R."/>
            <person name="Binder M."/>
            <person name="Bloem J."/>
            <person name="Labutti K."/>
            <person name="Salamov A."/>
            <person name="Andreopoulos B."/>
            <person name="Baker S."/>
            <person name="Barry K."/>
            <person name="Bills G."/>
            <person name="Bluhm B."/>
            <person name="Cannon C."/>
            <person name="Castanera R."/>
            <person name="Culley D."/>
            <person name="Daum C."/>
            <person name="Ezra D."/>
            <person name="Gonzalez J."/>
            <person name="Henrissat B."/>
            <person name="Kuo A."/>
            <person name="Liang C."/>
            <person name="Lipzen A."/>
            <person name="Lutzoni F."/>
            <person name="Magnuson J."/>
            <person name="Mondo S."/>
            <person name="Nolan M."/>
            <person name="Ohm R."/>
            <person name="Pangilinan J."/>
            <person name="Park H.-J."/>
            <person name="Ramirez L."/>
            <person name="Alfaro M."/>
            <person name="Sun H."/>
            <person name="Tritt A."/>
            <person name="Yoshinaga Y."/>
            <person name="Zwiers L.-H."/>
            <person name="Turgeon B."/>
            <person name="Goodwin S."/>
            <person name="Spatafora J."/>
            <person name="Crous P."/>
            <person name="Grigoriev I."/>
        </authorList>
    </citation>
    <scope>NUCLEOTIDE SEQUENCE</scope>
    <source>
        <strain evidence="2 4">CBS 304.34</strain>
    </source>
</reference>
<evidence type="ECO:0000313" key="3">
    <source>
        <dbReference type="Proteomes" id="UP000504636"/>
    </source>
</evidence>
<evidence type="ECO:0000313" key="2">
    <source>
        <dbReference type="EMBL" id="KAF2808615.1"/>
    </source>
</evidence>
<evidence type="ECO:0000256" key="1">
    <source>
        <dbReference type="SAM" id="SignalP"/>
    </source>
</evidence>
<evidence type="ECO:0000313" key="4">
    <source>
        <dbReference type="RefSeq" id="XP_033575579.1"/>
    </source>
</evidence>
<dbReference type="AlphaFoldDB" id="A0A6A6YKW6"/>
<organism evidence="2">
    <name type="scientific">Mytilinidion resinicola</name>
    <dbReference type="NCBI Taxonomy" id="574789"/>
    <lineage>
        <taxon>Eukaryota</taxon>
        <taxon>Fungi</taxon>
        <taxon>Dikarya</taxon>
        <taxon>Ascomycota</taxon>
        <taxon>Pezizomycotina</taxon>
        <taxon>Dothideomycetes</taxon>
        <taxon>Pleosporomycetidae</taxon>
        <taxon>Mytilinidiales</taxon>
        <taxon>Mytilinidiaceae</taxon>
        <taxon>Mytilinidion</taxon>
    </lineage>
</organism>
<dbReference type="RefSeq" id="XP_033575579.1">
    <property type="nucleotide sequence ID" value="XM_033720323.1"/>
</dbReference>
<accession>A0A6A6YKW6</accession>
<dbReference type="GeneID" id="54461216"/>
<dbReference type="Proteomes" id="UP000504636">
    <property type="component" value="Unplaced"/>
</dbReference>
<protein>
    <recommendedName>
        <fullName evidence="5">Transglycosylase SLT domain-containing protein</fullName>
    </recommendedName>
</protein>
<evidence type="ECO:0008006" key="5">
    <source>
        <dbReference type="Google" id="ProtNLM"/>
    </source>
</evidence>